<keyword evidence="4" id="KW-1185">Reference proteome</keyword>
<dbReference type="Pfam" id="PF14213">
    <property type="entry name" value="DUF4325"/>
    <property type="match status" value="1"/>
</dbReference>
<dbReference type="RefSeq" id="WP_091752302.1">
    <property type="nucleotide sequence ID" value="NZ_FODY01000044.1"/>
</dbReference>
<evidence type="ECO:0000259" key="2">
    <source>
        <dbReference type="Pfam" id="PF14213"/>
    </source>
</evidence>
<name>A0A1H8Y5F9_9FIRM</name>
<gene>
    <name evidence="3" type="ORF">SAMN04490178_1444</name>
</gene>
<dbReference type="InterPro" id="IPR003594">
    <property type="entry name" value="HATPase_dom"/>
</dbReference>
<protein>
    <submittedName>
        <fullName evidence="3">Histidine kinase-, DNA gyrase B-, and HSP90-like ATPase</fullName>
    </submittedName>
</protein>
<evidence type="ECO:0000313" key="3">
    <source>
        <dbReference type="EMBL" id="SEP47312.1"/>
    </source>
</evidence>
<dbReference type="Proteomes" id="UP000198847">
    <property type="component" value="Unassembled WGS sequence"/>
</dbReference>
<keyword evidence="3" id="KW-0808">Transferase</keyword>
<proteinExistence type="predicted"/>
<sequence>MEVQKTVLDVKRSQNIIVVNKMNHPANVSNFLKAIFFGKKQGFEKFILDFSNVKSAFPNVCVPLASIITFYKQEGIDLIINKMPEYLTRSYIESPLKVRDHHSELSRSALDIVWQFCNSDDVNLLVDSFIDDVSKNIECQKGVIEGLTWCLNEVMDNVIQHSKIEAGYVMGQIHKTSKHIAFCISDNGQGIYNSLKESVHAPRYPVDAITLSIEEGVTRDTKIGQGNGMWGLHEIVKSNSGRLVITSGPASYMMLGDEISTFNKLPFLSKENPGAIIDFQVDCEKEISVSDALGGYEPVNLRIENLENDQGILEYKLAEKSSGTGTRQSGERIRNEIINIYNDSKQVIEIDFGGIAVISSSFADELIGKLVIKYGFFNFTQIFRLKNMNQIVQAIVHRSVSQRMAESLKTG</sequence>
<dbReference type="InterPro" id="IPR036890">
    <property type="entry name" value="HATPase_C_sf"/>
</dbReference>
<dbReference type="Gene3D" id="3.30.565.10">
    <property type="entry name" value="Histidine kinase-like ATPase, C-terminal domain"/>
    <property type="match status" value="1"/>
</dbReference>
<feature type="domain" description="Histidine kinase/HSP90-like ATPase" evidence="1">
    <location>
        <begin position="144"/>
        <end position="249"/>
    </location>
</feature>
<dbReference type="STRING" id="112903.SAMN04490178_1444"/>
<reference evidence="3 4" key="1">
    <citation type="submission" date="2016-10" db="EMBL/GenBank/DDBJ databases">
        <authorList>
            <person name="de Groot N.N."/>
        </authorList>
    </citation>
    <scope>NUCLEOTIDE SEQUENCE [LARGE SCALE GENOMIC DNA]</scope>
    <source>
        <strain evidence="3 4">DSM 13305</strain>
    </source>
</reference>
<accession>A0A1H8Y5F9</accession>
<organism evidence="3 4">
    <name type="scientific">Propionispora vibrioides</name>
    <dbReference type="NCBI Taxonomy" id="112903"/>
    <lineage>
        <taxon>Bacteria</taxon>
        <taxon>Bacillati</taxon>
        <taxon>Bacillota</taxon>
        <taxon>Negativicutes</taxon>
        <taxon>Selenomonadales</taxon>
        <taxon>Sporomusaceae</taxon>
        <taxon>Propionispora</taxon>
    </lineage>
</organism>
<evidence type="ECO:0000313" key="4">
    <source>
        <dbReference type="Proteomes" id="UP000198847"/>
    </source>
</evidence>
<dbReference type="EMBL" id="FODY01000044">
    <property type="protein sequence ID" value="SEP47312.1"/>
    <property type="molecule type" value="Genomic_DNA"/>
</dbReference>
<dbReference type="Pfam" id="PF02518">
    <property type="entry name" value="HATPase_c"/>
    <property type="match status" value="1"/>
</dbReference>
<dbReference type="GO" id="GO:0016301">
    <property type="term" value="F:kinase activity"/>
    <property type="evidence" value="ECO:0007669"/>
    <property type="project" value="UniProtKB-KW"/>
</dbReference>
<feature type="domain" description="DUF4325" evidence="2">
    <location>
        <begin position="329"/>
        <end position="392"/>
    </location>
</feature>
<dbReference type="SUPFAM" id="SSF55874">
    <property type="entry name" value="ATPase domain of HSP90 chaperone/DNA topoisomerase II/histidine kinase"/>
    <property type="match status" value="1"/>
</dbReference>
<dbReference type="OrthoDB" id="1845327at2"/>
<dbReference type="InterPro" id="IPR025474">
    <property type="entry name" value="DUF4325"/>
</dbReference>
<dbReference type="AlphaFoldDB" id="A0A1H8Y5F9"/>
<evidence type="ECO:0000259" key="1">
    <source>
        <dbReference type="Pfam" id="PF02518"/>
    </source>
</evidence>
<keyword evidence="3" id="KW-0418">Kinase</keyword>